<comment type="caution">
    <text evidence="1">The sequence shown here is derived from an EMBL/GenBank/DDBJ whole genome shotgun (WGS) entry which is preliminary data.</text>
</comment>
<protein>
    <submittedName>
        <fullName evidence="1">Uncharacterized protein</fullName>
    </submittedName>
</protein>
<name>A0A9D1S7C1_9FIRM</name>
<reference evidence="1" key="2">
    <citation type="journal article" date="2021" name="PeerJ">
        <title>Extensive microbial diversity within the chicken gut microbiome revealed by metagenomics and culture.</title>
        <authorList>
            <person name="Gilroy R."/>
            <person name="Ravi A."/>
            <person name="Getino M."/>
            <person name="Pursley I."/>
            <person name="Horton D.L."/>
            <person name="Alikhan N.F."/>
            <person name="Baker D."/>
            <person name="Gharbi K."/>
            <person name="Hall N."/>
            <person name="Watson M."/>
            <person name="Adriaenssens E.M."/>
            <person name="Foster-Nyarko E."/>
            <person name="Jarju S."/>
            <person name="Secka A."/>
            <person name="Antonio M."/>
            <person name="Oren A."/>
            <person name="Chaudhuri R.R."/>
            <person name="La Ragione R."/>
            <person name="Hildebrand F."/>
            <person name="Pallen M.J."/>
        </authorList>
    </citation>
    <scope>NUCLEOTIDE SEQUENCE</scope>
    <source>
        <strain evidence="1">ChiSjej4B22-9803</strain>
    </source>
</reference>
<gene>
    <name evidence="1" type="ORF">IAB04_07555</name>
</gene>
<accession>A0A9D1S7C1</accession>
<dbReference type="GO" id="GO:0006355">
    <property type="term" value="P:regulation of DNA-templated transcription"/>
    <property type="evidence" value="ECO:0007669"/>
    <property type="project" value="InterPro"/>
</dbReference>
<evidence type="ECO:0000313" key="1">
    <source>
        <dbReference type="EMBL" id="HIU49207.1"/>
    </source>
</evidence>
<reference evidence="1" key="1">
    <citation type="submission" date="2020-10" db="EMBL/GenBank/DDBJ databases">
        <authorList>
            <person name="Gilroy R."/>
        </authorList>
    </citation>
    <scope>NUCLEOTIDE SEQUENCE</scope>
    <source>
        <strain evidence="1">ChiSjej4B22-9803</strain>
    </source>
</reference>
<dbReference type="Proteomes" id="UP000824111">
    <property type="component" value="Unassembled WGS sequence"/>
</dbReference>
<dbReference type="InterPro" id="IPR010985">
    <property type="entry name" value="Ribbon_hlx_hlx"/>
</dbReference>
<organism evidence="1 2">
    <name type="scientific">Candidatus Avimonoglobus intestinipullorum</name>
    <dbReference type="NCBI Taxonomy" id="2840699"/>
    <lineage>
        <taxon>Bacteria</taxon>
        <taxon>Bacillati</taxon>
        <taxon>Bacillota</taxon>
        <taxon>Clostridia</taxon>
        <taxon>Eubacteriales</taxon>
        <taxon>Candidatus Avimonoglobus</taxon>
    </lineage>
</organism>
<proteinExistence type="predicted"/>
<dbReference type="SUPFAM" id="SSF47598">
    <property type="entry name" value="Ribbon-helix-helix"/>
    <property type="match status" value="1"/>
</dbReference>
<evidence type="ECO:0000313" key="2">
    <source>
        <dbReference type="Proteomes" id="UP000824111"/>
    </source>
</evidence>
<sequence length="55" mass="6272">MAFELKDFNKKYPKITKSVYLPEELAKKIEEMAAKHGTTFSGVIVSMIEYCLDGK</sequence>
<dbReference type="AlphaFoldDB" id="A0A9D1S7C1"/>
<dbReference type="EMBL" id="DVND01000189">
    <property type="protein sequence ID" value="HIU49207.1"/>
    <property type="molecule type" value="Genomic_DNA"/>
</dbReference>